<dbReference type="EMBL" id="JAPTSV010000007">
    <property type="protein sequence ID" value="KAJ1525705.1"/>
    <property type="molecule type" value="Genomic_DNA"/>
</dbReference>
<comment type="caution">
    <text evidence="2">The sequence shown here is derived from an EMBL/GenBank/DDBJ whole genome shotgun (WGS) entry which is preliminary data.</text>
</comment>
<evidence type="ECO:0000313" key="3">
    <source>
        <dbReference type="Proteomes" id="UP001075354"/>
    </source>
</evidence>
<proteinExistence type="predicted"/>
<feature type="signal peptide" evidence="1">
    <location>
        <begin position="1"/>
        <end position="28"/>
    </location>
</feature>
<evidence type="ECO:0000256" key="1">
    <source>
        <dbReference type="SAM" id="SignalP"/>
    </source>
</evidence>
<name>A0AAV7XQG6_9NEOP</name>
<evidence type="ECO:0000313" key="2">
    <source>
        <dbReference type="EMBL" id="KAJ1525705.1"/>
    </source>
</evidence>
<reference evidence="2" key="1">
    <citation type="submission" date="2022-12" db="EMBL/GenBank/DDBJ databases">
        <title>Chromosome-level genome assembly of the bean flower thrips Megalurothrips usitatus.</title>
        <authorList>
            <person name="Ma L."/>
            <person name="Liu Q."/>
            <person name="Li H."/>
            <person name="Cai W."/>
        </authorList>
    </citation>
    <scope>NUCLEOTIDE SEQUENCE</scope>
    <source>
        <strain evidence="2">Cailab_2022a</strain>
    </source>
</reference>
<gene>
    <name evidence="2" type="ORF">ONE63_008916</name>
</gene>
<organism evidence="2 3">
    <name type="scientific">Megalurothrips usitatus</name>
    <name type="common">bean blossom thrips</name>
    <dbReference type="NCBI Taxonomy" id="439358"/>
    <lineage>
        <taxon>Eukaryota</taxon>
        <taxon>Metazoa</taxon>
        <taxon>Ecdysozoa</taxon>
        <taxon>Arthropoda</taxon>
        <taxon>Hexapoda</taxon>
        <taxon>Insecta</taxon>
        <taxon>Pterygota</taxon>
        <taxon>Neoptera</taxon>
        <taxon>Paraneoptera</taxon>
        <taxon>Thysanoptera</taxon>
        <taxon>Terebrantia</taxon>
        <taxon>Thripoidea</taxon>
        <taxon>Thripidae</taxon>
        <taxon>Megalurothrips</taxon>
    </lineage>
</organism>
<accession>A0AAV7XQG6</accession>
<protein>
    <submittedName>
        <fullName evidence="2">Uncharacterized protein</fullName>
    </submittedName>
</protein>
<dbReference type="Proteomes" id="UP001075354">
    <property type="component" value="Chromosome 7"/>
</dbReference>
<keyword evidence="1" id="KW-0732">Signal</keyword>
<feature type="chain" id="PRO_5043809759" evidence="1">
    <location>
        <begin position="29"/>
        <end position="201"/>
    </location>
</feature>
<keyword evidence="3" id="KW-1185">Reference proteome</keyword>
<sequence length="201" mass="21729">MLPPTFLRVVAAAVVVAVLAVDLPPARGQDAGGKLYRAVEACQKVAKKHLVLAENTISGAVRQTGDANATIEAYVRLWGERVSAGADGVPGAAARIRKCQDAFTASLDAILVTLEDRLRQSLEKQMLWYDEQMFGLFTDAISEATIDGVVQSVKFHLEPTLKIFDNQAVSGIKDAIKSMKPAYQTVSSCIRGQSLLADRFH</sequence>
<dbReference type="AlphaFoldDB" id="A0AAV7XQG6"/>